<gene>
    <name evidence="2" type="ORF">ODE01S_21290</name>
</gene>
<proteinExistence type="predicted"/>
<dbReference type="PANTHER" id="PTHR34351:SF1">
    <property type="entry name" value="SLR1927 PROTEIN"/>
    <property type="match status" value="1"/>
</dbReference>
<dbReference type="OrthoDB" id="32236at2"/>
<evidence type="ECO:0000313" key="3">
    <source>
        <dbReference type="Proteomes" id="UP000321827"/>
    </source>
</evidence>
<accession>A0A511RM14</accession>
<comment type="caution">
    <text evidence="2">The sequence shown here is derived from an EMBL/GenBank/DDBJ whole genome shotgun (WGS) entry which is preliminary data.</text>
</comment>
<dbReference type="AlphaFoldDB" id="A0A511RM14"/>
<dbReference type="RefSeq" id="WP_147148669.1">
    <property type="nucleotide sequence ID" value="NZ_BJXN01000019.1"/>
</dbReference>
<protein>
    <recommendedName>
        <fullName evidence="1">DUF58 domain-containing protein</fullName>
    </recommendedName>
</protein>
<dbReference type="EMBL" id="BJXN01000019">
    <property type="protein sequence ID" value="GEM90695.1"/>
    <property type="molecule type" value="Genomic_DNA"/>
</dbReference>
<dbReference type="Pfam" id="PF01882">
    <property type="entry name" value="DUF58"/>
    <property type="match status" value="1"/>
</dbReference>
<feature type="domain" description="DUF58" evidence="1">
    <location>
        <begin position="167"/>
        <end position="271"/>
    </location>
</feature>
<sequence length="366" mass="40695">MSLALLLLTLAALALWVALPGLAPGRQRVHTARPYGAAGRERPLVLEAEFVLPLPAFWRIEWTPATRLGFRGEQAAGLGWGRVRLRLEAAVEPRRRGEYELPGARLFVRDFLGFYEREVRLEGPRDRLLVYPRIWEQLPPQLALTLLAEGPEAPELGLEDASRYRGTREYRPGDALRRMHWKATARQGHPMVREFAWVRATGVWIYIDVRGGEVYIDHMAELAASLAVRLMDLGLAVGLAWPGFERPPARGLEALRGMLAALARLEPAEAGGAPPLPPPGVNLVVFTQDAPLELIEGALAARARAARVHLLAFPEGFFLRPGEKGRPIWGRTDGMARLQERRGLLHAAGVYVHVFRGDEAVRFSRA</sequence>
<dbReference type="InterPro" id="IPR002881">
    <property type="entry name" value="DUF58"/>
</dbReference>
<dbReference type="PANTHER" id="PTHR34351">
    <property type="entry name" value="SLR1927 PROTEIN-RELATED"/>
    <property type="match status" value="1"/>
</dbReference>
<reference evidence="2 3" key="1">
    <citation type="submission" date="2019-07" db="EMBL/GenBank/DDBJ databases">
        <title>Whole genome shotgun sequence of Oceanithermus desulfurans NBRC 100063.</title>
        <authorList>
            <person name="Hosoyama A."/>
            <person name="Uohara A."/>
            <person name="Ohji S."/>
            <person name="Ichikawa N."/>
        </authorList>
    </citation>
    <scope>NUCLEOTIDE SEQUENCE [LARGE SCALE GENOMIC DNA]</scope>
    <source>
        <strain evidence="2 3">NBRC 100063</strain>
    </source>
</reference>
<evidence type="ECO:0000313" key="2">
    <source>
        <dbReference type="EMBL" id="GEM90695.1"/>
    </source>
</evidence>
<name>A0A511RM14_9DEIN</name>
<dbReference type="Proteomes" id="UP000321827">
    <property type="component" value="Unassembled WGS sequence"/>
</dbReference>
<evidence type="ECO:0000259" key="1">
    <source>
        <dbReference type="Pfam" id="PF01882"/>
    </source>
</evidence>
<organism evidence="2 3">
    <name type="scientific">Oceanithermus desulfurans NBRC 100063</name>
    <dbReference type="NCBI Taxonomy" id="1227550"/>
    <lineage>
        <taxon>Bacteria</taxon>
        <taxon>Thermotogati</taxon>
        <taxon>Deinococcota</taxon>
        <taxon>Deinococci</taxon>
        <taxon>Thermales</taxon>
        <taxon>Thermaceae</taxon>
        <taxon>Oceanithermus</taxon>
    </lineage>
</organism>